<keyword evidence="4" id="KW-1185">Reference proteome</keyword>
<proteinExistence type="predicted"/>
<protein>
    <recommendedName>
        <fullName evidence="2">Bacterial CdiA-CT RNAse A domain-containing protein</fullName>
    </recommendedName>
</protein>
<evidence type="ECO:0000256" key="1">
    <source>
        <dbReference type="SAM" id="MobiDB-lite"/>
    </source>
</evidence>
<dbReference type="Proteomes" id="UP001501195">
    <property type="component" value="Unassembled WGS sequence"/>
</dbReference>
<evidence type="ECO:0000259" key="2">
    <source>
        <dbReference type="Pfam" id="PF18431"/>
    </source>
</evidence>
<evidence type="ECO:0000313" key="4">
    <source>
        <dbReference type="Proteomes" id="UP001501195"/>
    </source>
</evidence>
<dbReference type="Pfam" id="PF18431">
    <property type="entry name" value="RNAse_A_bac"/>
    <property type="match status" value="1"/>
</dbReference>
<gene>
    <name evidence="3" type="ORF">GCM10023225_06780</name>
</gene>
<accession>A0ABP9HBN9</accession>
<sequence length="419" mass="44807">MSRVALVDGLGRLDPAAAGAAAAALTRTAAQADEVVDALTSARTALPSWEGAALAGYVEATAEVGRRLDLLTGTARIGAALVERHAAELATRRARLVAVGLQAEEVARRLQRVDSTASFGADLAEADRLEQQRQALLAEHDTATAELARRLDALIEDVADRPRSLGEHVRDGVGTFVEQGVVGPLSAAAVLAFGWVTDPRGWWRTVRSLPAGASDAVRHPVQEARRSLRIDDFREGRTGQGIGALAAVVAGRGLNRARSQPPRQRQRAPRDLPPGQPLKDVLAGIDLAFHEGGKAHTLSRHVDVDDQYLRDRLVLGTLERDGTRKLPAPPAASRWVDLATAEHYTTQVLREHEREIRAAMLTGRSRLDLEMPVPSSAGVVMQRDGAGFTTLPARSAFVAVDLSGGTVTVITSYLKETQP</sequence>
<feature type="domain" description="Bacterial CdiA-CT RNAse A" evidence="2">
    <location>
        <begin position="295"/>
        <end position="413"/>
    </location>
</feature>
<dbReference type="RefSeq" id="WP_345710933.1">
    <property type="nucleotide sequence ID" value="NZ_BAABIL010000078.1"/>
</dbReference>
<evidence type="ECO:0000313" key="3">
    <source>
        <dbReference type="EMBL" id="GAA4966494.1"/>
    </source>
</evidence>
<name>A0ABP9HBN9_9ACTN</name>
<organism evidence="3 4">
    <name type="scientific">Kineococcus glutinatus</name>
    <dbReference type="NCBI Taxonomy" id="1070872"/>
    <lineage>
        <taxon>Bacteria</taxon>
        <taxon>Bacillati</taxon>
        <taxon>Actinomycetota</taxon>
        <taxon>Actinomycetes</taxon>
        <taxon>Kineosporiales</taxon>
        <taxon>Kineosporiaceae</taxon>
        <taxon>Kineococcus</taxon>
    </lineage>
</organism>
<comment type="caution">
    <text evidence="3">The sequence shown here is derived from an EMBL/GenBank/DDBJ whole genome shotgun (WGS) entry which is preliminary data.</text>
</comment>
<feature type="region of interest" description="Disordered" evidence="1">
    <location>
        <begin position="253"/>
        <end position="277"/>
    </location>
</feature>
<dbReference type="EMBL" id="BAABIL010000078">
    <property type="protein sequence ID" value="GAA4966494.1"/>
    <property type="molecule type" value="Genomic_DNA"/>
</dbReference>
<feature type="compositionally biased region" description="Low complexity" evidence="1">
    <location>
        <begin position="253"/>
        <end position="263"/>
    </location>
</feature>
<dbReference type="InterPro" id="IPR041436">
    <property type="entry name" value="RNAse_A_bac"/>
</dbReference>
<reference evidence="4" key="1">
    <citation type="journal article" date="2019" name="Int. J. Syst. Evol. Microbiol.">
        <title>The Global Catalogue of Microorganisms (GCM) 10K type strain sequencing project: providing services to taxonomists for standard genome sequencing and annotation.</title>
        <authorList>
            <consortium name="The Broad Institute Genomics Platform"/>
            <consortium name="The Broad Institute Genome Sequencing Center for Infectious Disease"/>
            <person name="Wu L."/>
            <person name="Ma J."/>
        </authorList>
    </citation>
    <scope>NUCLEOTIDE SEQUENCE [LARGE SCALE GENOMIC DNA]</scope>
    <source>
        <strain evidence="4">JCM 18126</strain>
    </source>
</reference>